<dbReference type="RefSeq" id="WP_204428926.1">
    <property type="nucleotide sequence ID" value="NZ_JANRHJ010000011.1"/>
</dbReference>
<protein>
    <submittedName>
        <fullName evidence="2">TraL conjugative transposon family protein</fullName>
    </submittedName>
</protein>
<sequence length="112" mass="12770">MNRRKNFWKRADIRLRMSCRKLTERQRAAVLLTLFLPFLAGCVYTIGTALQGFGKRDGPGPEVEHIRPIGITYGTKSMNEKEQAENRHENEHRKTQDAAETASAQGRRQAAD</sequence>
<dbReference type="InterPro" id="IPR025050">
    <property type="entry name" value="TraL_transposon"/>
</dbReference>
<dbReference type="AlphaFoldDB" id="A0AAW5N6X9"/>
<name>A0AAW5N6X9_9BACT</name>
<dbReference type="Pfam" id="PF13150">
    <property type="entry name" value="TraL_transposon"/>
    <property type="match status" value="1"/>
</dbReference>
<comment type="caution">
    <text evidence="2">The sequence shown here is derived from an EMBL/GenBank/DDBJ whole genome shotgun (WGS) entry which is preliminary data.</text>
</comment>
<feature type="region of interest" description="Disordered" evidence="1">
    <location>
        <begin position="74"/>
        <end position="112"/>
    </location>
</feature>
<keyword evidence="3" id="KW-1185">Reference proteome</keyword>
<evidence type="ECO:0000313" key="3">
    <source>
        <dbReference type="Proteomes" id="UP001204579"/>
    </source>
</evidence>
<organism evidence="2 3">
    <name type="scientific">Phocaeicola barnesiae</name>
    <dbReference type="NCBI Taxonomy" id="376804"/>
    <lineage>
        <taxon>Bacteria</taxon>
        <taxon>Pseudomonadati</taxon>
        <taxon>Bacteroidota</taxon>
        <taxon>Bacteroidia</taxon>
        <taxon>Bacteroidales</taxon>
        <taxon>Bacteroidaceae</taxon>
        <taxon>Phocaeicola</taxon>
    </lineage>
</organism>
<evidence type="ECO:0000256" key="1">
    <source>
        <dbReference type="SAM" id="MobiDB-lite"/>
    </source>
</evidence>
<gene>
    <name evidence="2" type="ORF">NW209_10255</name>
</gene>
<reference evidence="2 3" key="1">
    <citation type="submission" date="2022-08" db="EMBL/GenBank/DDBJ databases">
        <authorList>
            <person name="Zeman M."/>
            <person name="Kubasova T."/>
        </authorList>
    </citation>
    <scope>NUCLEOTIDE SEQUENCE [LARGE SCALE GENOMIC DNA]</scope>
    <source>
        <strain evidence="2 3">ET62</strain>
    </source>
</reference>
<evidence type="ECO:0000313" key="2">
    <source>
        <dbReference type="EMBL" id="MCR8874391.1"/>
    </source>
</evidence>
<feature type="compositionally biased region" description="Basic and acidic residues" evidence="1">
    <location>
        <begin position="78"/>
        <end position="97"/>
    </location>
</feature>
<proteinExistence type="predicted"/>
<accession>A0AAW5N6X9</accession>
<dbReference type="Proteomes" id="UP001204579">
    <property type="component" value="Unassembled WGS sequence"/>
</dbReference>
<dbReference type="EMBL" id="JANRHJ010000011">
    <property type="protein sequence ID" value="MCR8874391.1"/>
    <property type="molecule type" value="Genomic_DNA"/>
</dbReference>